<organism evidence="1 2">
    <name type="scientific">Flavobacterium arsenatis</name>
    <dbReference type="NCBI Taxonomy" id="1484332"/>
    <lineage>
        <taxon>Bacteria</taxon>
        <taxon>Pseudomonadati</taxon>
        <taxon>Bacteroidota</taxon>
        <taxon>Flavobacteriia</taxon>
        <taxon>Flavobacteriales</taxon>
        <taxon>Flavobacteriaceae</taxon>
        <taxon>Flavobacterium</taxon>
    </lineage>
</organism>
<dbReference type="Proteomes" id="UP001255185">
    <property type="component" value="Unassembled WGS sequence"/>
</dbReference>
<proteinExistence type="predicted"/>
<dbReference type="EMBL" id="JAVDVI010000003">
    <property type="protein sequence ID" value="MDR6966988.1"/>
    <property type="molecule type" value="Genomic_DNA"/>
</dbReference>
<dbReference type="InterPro" id="IPR014985">
    <property type="entry name" value="WbqC"/>
</dbReference>
<dbReference type="Pfam" id="PF08889">
    <property type="entry name" value="WbqC"/>
    <property type="match status" value="1"/>
</dbReference>
<evidence type="ECO:0008006" key="3">
    <source>
        <dbReference type="Google" id="ProtNLM"/>
    </source>
</evidence>
<comment type="caution">
    <text evidence="1">The sequence shown here is derived from an EMBL/GenBank/DDBJ whole genome shotgun (WGS) entry which is preliminary data.</text>
</comment>
<name>A0ABU1TLZ4_9FLAO</name>
<reference evidence="1 2" key="1">
    <citation type="submission" date="2023-07" db="EMBL/GenBank/DDBJ databases">
        <title>Sorghum-associated microbial communities from plants grown in Nebraska, USA.</title>
        <authorList>
            <person name="Schachtman D."/>
        </authorList>
    </citation>
    <scope>NUCLEOTIDE SEQUENCE [LARGE SCALE GENOMIC DNA]</scope>
    <source>
        <strain evidence="1 2">3773</strain>
    </source>
</reference>
<evidence type="ECO:0000313" key="2">
    <source>
        <dbReference type="Proteomes" id="UP001255185"/>
    </source>
</evidence>
<evidence type="ECO:0000313" key="1">
    <source>
        <dbReference type="EMBL" id="MDR6966988.1"/>
    </source>
</evidence>
<keyword evidence="2" id="KW-1185">Reference proteome</keyword>
<accession>A0ABU1TLZ4</accession>
<dbReference type="RefSeq" id="WP_310024906.1">
    <property type="nucleotide sequence ID" value="NZ_JAVDVI010000003.1"/>
</dbReference>
<protein>
    <recommendedName>
        <fullName evidence="3">WbqC-like protein</fullName>
    </recommendedName>
</protein>
<gene>
    <name evidence="1" type="ORF">J2X31_000988</name>
</gene>
<sequence length="235" mass="27955">MMKIAIMQPYFMPYIGYYQLMNSVDTFVVYDNIQFTKKGWINRNRVLVNGKDQFITIPLKKDSDYLNVNQRYLSDDFQNEKMKIMNKLKGAYVKAPFYNDIFPLIEKIFEYQGDNLFDFIFNSIDAIKSLLGIECKIVKSSELDFDIEEFKAKDKVIEICKHLEAKIYINPIGGVELYSKEDFKNQGIELNFIKSEFIDYRQFDYDFVPWLSIIDVLMFNSVEETKKYLLKYKIT</sequence>